<feature type="coiled-coil region" evidence="1">
    <location>
        <begin position="63"/>
        <end position="104"/>
    </location>
</feature>
<keyword evidence="4" id="KW-1185">Reference proteome</keyword>
<sequence length="596" mass="68475">MCKTVTSVRAEERDPSELVHKCKENMFGNKSVYLLTIVWNEKHFLESKSARYAARRCVYRAANVQLHIELKNLLIRNEEILQEIKRCNTDLQKYDEKLQVLDNMTQLATESLEAYFQTRMENLRSFVSEQCRIISDGIREEADHWKEIHAMLQQKLVVPGDLKSYGGGNGLPRTVKQSPEFSRIIEEDEEEAEAEEEEQQQREENENEVSVLLQARTLTPLITQTLKKARLRASKLTQDSSMIVPSQLNMSTSIQEQTLMEECPSPSHSKEPINHMTLRDVSAIEKETEMETDVLNPDLSVSLLPFITTVNADDEKKNQNKSIRSTISDKTFVKTSLKPFSSEEDMDEDDEENDTMVEQSFLTDTKESTRPLLLTADQSIRIRDQPSRKEKVSLPNKSLEEKTKIKREKVSFCEPIKIHNTNTNPERNRLGKTYLLNNNTFDADTSDYVRPTIVITHDTSRLSPIASDESEEEEEERRQQAEHKDKRRKTEKKSTDEPLSTSTSANRSRTLKSPIVTQLPPPVPTTNPETSNKRRTTRRTTIRLLQDNQNVASQSAEVPSKSRYQTRYSTRLAGAMVNEEVTVSTTSRRTTRLTSE</sequence>
<feature type="compositionally biased region" description="Acidic residues" evidence="2">
    <location>
        <begin position="342"/>
        <end position="355"/>
    </location>
</feature>
<feature type="compositionally biased region" description="Polar residues" evidence="2">
    <location>
        <begin position="497"/>
        <end position="508"/>
    </location>
</feature>
<dbReference type="Proteomes" id="UP000663828">
    <property type="component" value="Unassembled WGS sequence"/>
</dbReference>
<evidence type="ECO:0000256" key="2">
    <source>
        <dbReference type="SAM" id="MobiDB-lite"/>
    </source>
</evidence>
<comment type="caution">
    <text evidence="3">The sequence shown here is derived from an EMBL/GenBank/DDBJ whole genome shotgun (WGS) entry which is preliminary data.</text>
</comment>
<protein>
    <submittedName>
        <fullName evidence="3">Uncharacterized protein</fullName>
    </submittedName>
</protein>
<gene>
    <name evidence="3" type="ORF">XAT740_LOCUS28222</name>
</gene>
<organism evidence="3 4">
    <name type="scientific">Adineta ricciae</name>
    <name type="common">Rotifer</name>
    <dbReference type="NCBI Taxonomy" id="249248"/>
    <lineage>
        <taxon>Eukaryota</taxon>
        <taxon>Metazoa</taxon>
        <taxon>Spiralia</taxon>
        <taxon>Gnathifera</taxon>
        <taxon>Rotifera</taxon>
        <taxon>Eurotatoria</taxon>
        <taxon>Bdelloidea</taxon>
        <taxon>Adinetida</taxon>
        <taxon>Adinetidae</taxon>
        <taxon>Adineta</taxon>
    </lineage>
</organism>
<keyword evidence="1" id="KW-0175">Coiled coil</keyword>
<evidence type="ECO:0000313" key="3">
    <source>
        <dbReference type="EMBL" id="CAF1288835.1"/>
    </source>
</evidence>
<name>A0A815CXT5_ADIRI</name>
<evidence type="ECO:0000313" key="4">
    <source>
        <dbReference type="Proteomes" id="UP000663828"/>
    </source>
</evidence>
<dbReference type="EMBL" id="CAJNOR010002400">
    <property type="protein sequence ID" value="CAF1288835.1"/>
    <property type="molecule type" value="Genomic_DNA"/>
</dbReference>
<feature type="compositionally biased region" description="Acidic residues" evidence="2">
    <location>
        <begin position="187"/>
        <end position="198"/>
    </location>
</feature>
<dbReference type="AlphaFoldDB" id="A0A815CXT5"/>
<evidence type="ECO:0000256" key="1">
    <source>
        <dbReference type="SAM" id="Coils"/>
    </source>
</evidence>
<feature type="region of interest" description="Disordered" evidence="2">
    <location>
        <begin position="338"/>
        <end position="357"/>
    </location>
</feature>
<accession>A0A815CXT5</accession>
<feature type="region of interest" description="Disordered" evidence="2">
    <location>
        <begin position="459"/>
        <end position="538"/>
    </location>
</feature>
<proteinExistence type="predicted"/>
<feature type="region of interest" description="Disordered" evidence="2">
    <location>
        <begin position="187"/>
        <end position="208"/>
    </location>
</feature>
<reference evidence="3" key="1">
    <citation type="submission" date="2021-02" db="EMBL/GenBank/DDBJ databases">
        <authorList>
            <person name="Nowell W R."/>
        </authorList>
    </citation>
    <scope>NUCLEOTIDE SEQUENCE</scope>
</reference>